<dbReference type="Proteomes" id="UP000190774">
    <property type="component" value="Unassembled WGS sequence"/>
</dbReference>
<evidence type="ECO:0000313" key="4">
    <source>
        <dbReference type="Proteomes" id="UP000190774"/>
    </source>
</evidence>
<dbReference type="EMBL" id="FUYE01000014">
    <property type="protein sequence ID" value="SKB02771.1"/>
    <property type="molecule type" value="Genomic_DNA"/>
</dbReference>
<feature type="domain" description="Xylose isomerase-like TIM barrel" evidence="2">
    <location>
        <begin position="86"/>
        <end position="281"/>
    </location>
</feature>
<accession>A0A1T4YNF5</accession>
<dbReference type="InterPro" id="IPR036237">
    <property type="entry name" value="Xyl_isomerase-like_sf"/>
</dbReference>
<proteinExistence type="predicted"/>
<evidence type="ECO:0000313" key="3">
    <source>
        <dbReference type="EMBL" id="SKB02771.1"/>
    </source>
</evidence>
<dbReference type="PANTHER" id="PTHR43489:SF3">
    <property type="entry name" value="XYLOSE ISOMERASE DOMAIN PROTEIN TIM BARREL"/>
    <property type="match status" value="1"/>
</dbReference>
<dbReference type="Gene3D" id="3.20.20.150">
    <property type="entry name" value="Divalent-metal-dependent TIM barrel enzymes"/>
    <property type="match status" value="1"/>
</dbReference>
<dbReference type="GO" id="GO:0016853">
    <property type="term" value="F:isomerase activity"/>
    <property type="evidence" value="ECO:0007669"/>
    <property type="project" value="UniProtKB-KW"/>
</dbReference>
<reference evidence="4" key="1">
    <citation type="submission" date="2017-02" db="EMBL/GenBank/DDBJ databases">
        <authorList>
            <person name="Varghese N."/>
            <person name="Submissions S."/>
        </authorList>
    </citation>
    <scope>NUCLEOTIDE SEQUENCE [LARGE SCALE GENOMIC DNA]</scope>
    <source>
        <strain evidence="4">ATCC 700200</strain>
    </source>
</reference>
<dbReference type="InterPro" id="IPR006311">
    <property type="entry name" value="TAT_signal"/>
</dbReference>
<dbReference type="RefSeq" id="WP_217699013.1">
    <property type="nucleotide sequence ID" value="NZ_FUYE01000014.1"/>
</dbReference>
<dbReference type="SUPFAM" id="SSF51658">
    <property type="entry name" value="Xylose isomerase-like"/>
    <property type="match status" value="1"/>
</dbReference>
<evidence type="ECO:0000259" key="2">
    <source>
        <dbReference type="Pfam" id="PF01261"/>
    </source>
</evidence>
<name>A0A1T4YNF5_9BACT</name>
<dbReference type="InterPro" id="IPR013022">
    <property type="entry name" value="Xyl_isomerase-like_TIM-brl"/>
</dbReference>
<sequence>MNRRSFFRSSAAVAATTGVALTQRASAVSIDKAAADPTYKIKNSGIKHTLMGWCWKPMDMLVLAQHAKDIGLVGIEGIDKKLYPEVKKLGLGISLVGSHGFAKGPCNPQFHDEVVKSLTESIDVAADVGCKKVITFTGMKFEGMDRDQAIKNCLDTWKEVLPHAEKKGITLVLEHLNSRDNTHPMKGHPGYFGDDVDFCVDLIHQIGSPNFKLLFDIYHVSIMNGDVIRRLHQHKEAIGHIHTAGNPGRCELDENQEINYPAVMKAVLDIDYHDYVAHEFIPTWDDPILALRHAAMVCDV</sequence>
<dbReference type="InterPro" id="IPR050417">
    <property type="entry name" value="Sugar_Epim/Isomerase"/>
</dbReference>
<protein>
    <submittedName>
        <fullName evidence="3">Hydroxypyruvate isomerase</fullName>
    </submittedName>
</protein>
<gene>
    <name evidence="3" type="ORF">SAMN02745166_03682</name>
</gene>
<keyword evidence="1 3" id="KW-0413">Isomerase</keyword>
<keyword evidence="3" id="KW-0670">Pyruvate</keyword>
<dbReference type="STRING" id="48467.SAMN02745166_03682"/>
<keyword evidence="4" id="KW-1185">Reference proteome</keyword>
<evidence type="ECO:0000256" key="1">
    <source>
        <dbReference type="ARBA" id="ARBA00023235"/>
    </source>
</evidence>
<organism evidence="3 4">
    <name type="scientific">Prosthecobacter debontii</name>
    <dbReference type="NCBI Taxonomy" id="48467"/>
    <lineage>
        <taxon>Bacteria</taxon>
        <taxon>Pseudomonadati</taxon>
        <taxon>Verrucomicrobiota</taxon>
        <taxon>Verrucomicrobiia</taxon>
        <taxon>Verrucomicrobiales</taxon>
        <taxon>Verrucomicrobiaceae</taxon>
        <taxon>Prosthecobacter</taxon>
    </lineage>
</organism>
<dbReference type="AlphaFoldDB" id="A0A1T4YNF5"/>
<dbReference type="Pfam" id="PF01261">
    <property type="entry name" value="AP_endonuc_2"/>
    <property type="match status" value="1"/>
</dbReference>
<dbReference type="PROSITE" id="PS51318">
    <property type="entry name" value="TAT"/>
    <property type="match status" value="1"/>
</dbReference>
<dbReference type="PANTHER" id="PTHR43489">
    <property type="entry name" value="ISOMERASE"/>
    <property type="match status" value="1"/>
</dbReference>